<proteinExistence type="predicted"/>
<accession>A0A9D4IYX6</accession>
<reference evidence="2" key="1">
    <citation type="journal article" date="2019" name="bioRxiv">
        <title>The Genome of the Zebra Mussel, Dreissena polymorpha: A Resource for Invasive Species Research.</title>
        <authorList>
            <person name="McCartney M.A."/>
            <person name="Auch B."/>
            <person name="Kono T."/>
            <person name="Mallez S."/>
            <person name="Zhang Y."/>
            <person name="Obille A."/>
            <person name="Becker A."/>
            <person name="Abrahante J.E."/>
            <person name="Garbe J."/>
            <person name="Badalamenti J.P."/>
            <person name="Herman A."/>
            <person name="Mangelson H."/>
            <person name="Liachko I."/>
            <person name="Sullivan S."/>
            <person name="Sone E.D."/>
            <person name="Koren S."/>
            <person name="Silverstein K.A.T."/>
            <person name="Beckman K.B."/>
            <person name="Gohl D.M."/>
        </authorList>
    </citation>
    <scope>NUCLEOTIDE SEQUENCE</scope>
    <source>
        <strain evidence="2">Duluth1</strain>
        <tissue evidence="2">Whole animal</tissue>
    </source>
</reference>
<sequence>MQAGRQAGWLAGRKEGRQTDIQTDQKQYIPDQSIWGHIKMALMVKLGSCGNCKMSKNDANRPSPSLITPVKCVFNNADEFIA</sequence>
<reference evidence="2" key="2">
    <citation type="submission" date="2020-11" db="EMBL/GenBank/DDBJ databases">
        <authorList>
            <person name="McCartney M.A."/>
            <person name="Auch B."/>
            <person name="Kono T."/>
            <person name="Mallez S."/>
            <person name="Becker A."/>
            <person name="Gohl D.M."/>
            <person name="Silverstein K.A.T."/>
            <person name="Koren S."/>
            <person name="Bechman K.B."/>
            <person name="Herman A."/>
            <person name="Abrahante J.E."/>
            <person name="Garbe J."/>
        </authorList>
    </citation>
    <scope>NUCLEOTIDE SEQUENCE</scope>
    <source>
        <strain evidence="2">Duluth1</strain>
        <tissue evidence="2">Whole animal</tissue>
    </source>
</reference>
<name>A0A9D4IYX6_DREPO</name>
<keyword evidence="3" id="KW-1185">Reference proteome</keyword>
<evidence type="ECO:0000256" key="1">
    <source>
        <dbReference type="SAM" id="MobiDB-lite"/>
    </source>
</evidence>
<dbReference type="Proteomes" id="UP000828390">
    <property type="component" value="Unassembled WGS sequence"/>
</dbReference>
<evidence type="ECO:0000313" key="2">
    <source>
        <dbReference type="EMBL" id="KAH3789423.1"/>
    </source>
</evidence>
<feature type="region of interest" description="Disordered" evidence="1">
    <location>
        <begin position="1"/>
        <end position="23"/>
    </location>
</feature>
<gene>
    <name evidence="2" type="ORF">DPMN_167602</name>
</gene>
<dbReference type="AlphaFoldDB" id="A0A9D4IYX6"/>
<protein>
    <submittedName>
        <fullName evidence="2">Uncharacterized protein</fullName>
    </submittedName>
</protein>
<comment type="caution">
    <text evidence="2">The sequence shown here is derived from an EMBL/GenBank/DDBJ whole genome shotgun (WGS) entry which is preliminary data.</text>
</comment>
<evidence type="ECO:0000313" key="3">
    <source>
        <dbReference type="Proteomes" id="UP000828390"/>
    </source>
</evidence>
<organism evidence="2 3">
    <name type="scientific">Dreissena polymorpha</name>
    <name type="common">Zebra mussel</name>
    <name type="synonym">Mytilus polymorpha</name>
    <dbReference type="NCBI Taxonomy" id="45954"/>
    <lineage>
        <taxon>Eukaryota</taxon>
        <taxon>Metazoa</taxon>
        <taxon>Spiralia</taxon>
        <taxon>Lophotrochozoa</taxon>
        <taxon>Mollusca</taxon>
        <taxon>Bivalvia</taxon>
        <taxon>Autobranchia</taxon>
        <taxon>Heteroconchia</taxon>
        <taxon>Euheterodonta</taxon>
        <taxon>Imparidentia</taxon>
        <taxon>Neoheterodontei</taxon>
        <taxon>Myida</taxon>
        <taxon>Dreissenoidea</taxon>
        <taxon>Dreissenidae</taxon>
        <taxon>Dreissena</taxon>
    </lineage>
</organism>
<dbReference type="EMBL" id="JAIWYP010000008">
    <property type="protein sequence ID" value="KAH3789423.1"/>
    <property type="molecule type" value="Genomic_DNA"/>
</dbReference>